<dbReference type="Proteomes" id="UP000039865">
    <property type="component" value="Unassembled WGS sequence"/>
</dbReference>
<feature type="region of interest" description="Disordered" evidence="8">
    <location>
        <begin position="726"/>
        <end position="746"/>
    </location>
</feature>
<evidence type="ECO:0000256" key="4">
    <source>
        <dbReference type="ARBA" id="ARBA00022840"/>
    </source>
</evidence>
<feature type="compositionally biased region" description="Polar residues" evidence="8">
    <location>
        <begin position="726"/>
        <end position="741"/>
    </location>
</feature>
<dbReference type="GO" id="GO:0008017">
    <property type="term" value="F:microtubule binding"/>
    <property type="evidence" value="ECO:0007669"/>
    <property type="project" value="InterPro"/>
</dbReference>
<evidence type="ECO:0000256" key="1">
    <source>
        <dbReference type="ARBA" id="ARBA00004496"/>
    </source>
</evidence>
<dbReference type="Pfam" id="PF00225">
    <property type="entry name" value="Kinesin"/>
    <property type="match status" value="1"/>
</dbReference>
<evidence type="ECO:0000256" key="2">
    <source>
        <dbReference type="ARBA" id="ARBA00022490"/>
    </source>
</evidence>
<dbReference type="Gene3D" id="3.40.850.10">
    <property type="entry name" value="Kinesin motor domain"/>
    <property type="match status" value="1"/>
</dbReference>
<evidence type="ECO:0000259" key="9">
    <source>
        <dbReference type="PROSITE" id="PS50067"/>
    </source>
</evidence>
<dbReference type="GO" id="GO:0007052">
    <property type="term" value="P:mitotic spindle organization"/>
    <property type="evidence" value="ECO:0007669"/>
    <property type="project" value="TreeGrafter"/>
</dbReference>
<dbReference type="InterPro" id="IPR036961">
    <property type="entry name" value="Kinesin_motor_dom_sf"/>
</dbReference>
<dbReference type="EMBL" id="CCKQ01009205">
    <property type="protein sequence ID" value="CDW80672.1"/>
    <property type="molecule type" value="Genomic_DNA"/>
</dbReference>
<dbReference type="PANTHER" id="PTHR47969:SF15">
    <property type="entry name" value="CHROMOSOME-ASSOCIATED KINESIN KIF4A-RELATED"/>
    <property type="match status" value="1"/>
</dbReference>
<dbReference type="GO" id="GO:0003777">
    <property type="term" value="F:microtubule motor activity"/>
    <property type="evidence" value="ECO:0007669"/>
    <property type="project" value="InterPro"/>
</dbReference>
<feature type="compositionally biased region" description="Low complexity" evidence="8">
    <location>
        <begin position="471"/>
        <end position="480"/>
    </location>
</feature>
<dbReference type="PANTHER" id="PTHR47969">
    <property type="entry name" value="CHROMOSOME-ASSOCIATED KINESIN KIF4A-RELATED"/>
    <property type="match status" value="1"/>
</dbReference>
<accession>A0A078AGK9</accession>
<dbReference type="GO" id="GO:0007018">
    <property type="term" value="P:microtubule-based movement"/>
    <property type="evidence" value="ECO:0007669"/>
    <property type="project" value="InterPro"/>
</dbReference>
<feature type="domain" description="Kinesin motor" evidence="9">
    <location>
        <begin position="82"/>
        <end position="463"/>
    </location>
</feature>
<dbReference type="InterPro" id="IPR027640">
    <property type="entry name" value="Kinesin-like_fam"/>
</dbReference>
<keyword evidence="2" id="KW-0963">Cytoplasm</keyword>
<sequence>MIATVVQGLIMLEQYFQLNHTKVSRENSNQKINRSTSQKGSLSQRGSSLSKERSRDIGHINTNGKLQNDKIYTIFTTKEKSNVVIANEKGLEGRYINEQIVDSQDLKYLSSKFCGHSPYFTFNFDNLINETQKQEKFYSQTVKPIVRNFIEGENGSVILFGPTGSGKTYSLKGKAGIERGILPRAVEDMFNIIRNCTDDQDDLYDLHVFNGRSLGDSDQENDISAINTLKYNSVNNRQGSKRNSDEKMFLKMTVYQVFIDKILDLLASRASKSNSSRQAYVDHVIDPKTQEVVSRLKNITEKIILNLEDFYSLLQEAFKNRRIESVSTQQSDLRKKSHLVINLTLMKRTSMNKIQEISTLNFVELSGSEQAVTQDKIMSDQSIKQFVTKSFNSLSSQLLRSALRKKTSGYNSLSDGEAVIVECLRKSLTSQSNIALICHVNPSPAHFEHSLPAVKFCARIRDTILKKLQQQEQNLQSSQQNKHRKQKTQERFQNSNLMQKQVDIMSQTYQSINTLKEEIAQKQVEIQQNQGYQHLERIDGWVLEKLQVIQEIMEVIKQDQGLFDEKQKIMLISELKQIFNVKDSYQLMTKSPDYAKPPLQTFQDHHPAQMLQRNSQLYSSNYNPYQQSTFNQQAHDKELGYNPLASILVDSNDKKFYSIYNGNNNLQSQRQSYDRTSNQNQLIYTDNQSVIQRQQNELQSQLQTDRKFETENDVLNRIHPLVNRSLSPKKNSISENISPSKQPLILSGAQNGRRDYARSQIGFQSMNPNLVNQNQNYPQFQKVESKVLSPVKNPFETFSRTKIQKNLQSQYQYQIPDYQSKLLQIKQLSVYGNQQEALQDILRLFRLNDIEGLKLRIIQILKERDSIEDLLSDCIENLKSQKDQLEIRDQIISEQDQIIELGKLEFTQTISEMTKTHQEKENNQLLQSTSINEHLRELQQMLQKVTEDKEQLIKAQSILEMENKELVKVKEEAESKYQQVYSENERLRSNYDILKEHEMNIIRDTEDKKQKEIAFYEVKYTEISTDNKCLLKDNKYLTESLQKYSYRIEQEEETKILLQKQNDQFEREYQKLSQTNDQLQNSKDKQAQEIQRLHQLIEKMEQKIQLEQQSKSEEIVMKESKERECLQLREERKTLEQFISLKDQEIEQGLIREKGLKEQLASLQKRNDEYDRQITLMKAKEYDKVDVLKKSAELEARLRYLAADNENLQKDRANLESSNMTLNKRNSELEQQFLTVQSELDFIKAANEEHLDNFDSKFSDINAEISNLRSENINLKEKEKNYKRKVKELEQEGDELREQVRKSEKQCSESRSQVFEMEKEIRLLLEEREREMRDQANRLSLDLQSKSENKGVILGDIHNMIKTYKDEKKQCKSGYITTAHAYSTNSSGLY</sequence>
<proteinExistence type="inferred from homology"/>
<evidence type="ECO:0000256" key="8">
    <source>
        <dbReference type="SAM" id="MobiDB-lite"/>
    </source>
</evidence>
<keyword evidence="3 6" id="KW-0547">Nucleotide-binding</keyword>
<dbReference type="InterPro" id="IPR027417">
    <property type="entry name" value="P-loop_NTPase"/>
</dbReference>
<protein>
    <submittedName>
        <fullName evidence="10">Kinesin motor domain containing protein</fullName>
    </submittedName>
</protein>
<dbReference type="GO" id="GO:0005737">
    <property type="term" value="C:cytoplasm"/>
    <property type="evidence" value="ECO:0007669"/>
    <property type="project" value="UniProtKB-SubCell"/>
</dbReference>
<evidence type="ECO:0000256" key="3">
    <source>
        <dbReference type="ARBA" id="ARBA00022741"/>
    </source>
</evidence>
<evidence type="ECO:0000256" key="7">
    <source>
        <dbReference type="SAM" id="Coils"/>
    </source>
</evidence>
<dbReference type="InParanoid" id="A0A078AGK9"/>
<dbReference type="GO" id="GO:0051231">
    <property type="term" value="P:spindle elongation"/>
    <property type="evidence" value="ECO:0007669"/>
    <property type="project" value="TreeGrafter"/>
</dbReference>
<keyword evidence="5 7" id="KW-0175">Coiled coil</keyword>
<keyword evidence="6" id="KW-0505">Motor protein</keyword>
<dbReference type="OMA" id="LERIDGW"/>
<gene>
    <name evidence="10" type="primary">Contig359.g405</name>
    <name evidence="10" type="ORF">STYLEM_9675</name>
</gene>
<dbReference type="SMART" id="SM00129">
    <property type="entry name" value="KISc"/>
    <property type="match status" value="1"/>
</dbReference>
<comment type="subcellular location">
    <subcellularLocation>
        <location evidence="1">Cytoplasm</location>
    </subcellularLocation>
</comment>
<feature type="region of interest" description="Disordered" evidence="8">
    <location>
        <begin position="24"/>
        <end position="62"/>
    </location>
</feature>
<evidence type="ECO:0000313" key="10">
    <source>
        <dbReference type="EMBL" id="CDW80672.1"/>
    </source>
</evidence>
<name>A0A078AGK9_STYLE</name>
<dbReference type="OrthoDB" id="3176171at2759"/>
<feature type="region of interest" description="Disordered" evidence="8">
    <location>
        <begin position="471"/>
        <end position="493"/>
    </location>
</feature>
<dbReference type="InterPro" id="IPR001752">
    <property type="entry name" value="Kinesin_motor_dom"/>
</dbReference>
<dbReference type="GO" id="GO:0005524">
    <property type="term" value="F:ATP binding"/>
    <property type="evidence" value="ECO:0007669"/>
    <property type="project" value="UniProtKB-UniRule"/>
</dbReference>
<feature type="coiled-coil region" evidence="7">
    <location>
        <begin position="1048"/>
        <end position="1334"/>
    </location>
</feature>
<comment type="similarity">
    <text evidence="6">Belongs to the TRAFAC class myosin-kinesin ATPase superfamily. Kinesin family.</text>
</comment>
<keyword evidence="4 6" id="KW-0067">ATP-binding</keyword>
<keyword evidence="11" id="KW-1185">Reference proteome</keyword>
<evidence type="ECO:0000313" key="11">
    <source>
        <dbReference type="Proteomes" id="UP000039865"/>
    </source>
</evidence>
<dbReference type="PRINTS" id="PR00380">
    <property type="entry name" value="KINESINHEAVY"/>
</dbReference>
<feature type="binding site" evidence="6">
    <location>
        <begin position="161"/>
        <end position="168"/>
    </location>
    <ligand>
        <name>ATP</name>
        <dbReference type="ChEBI" id="CHEBI:30616"/>
    </ligand>
</feature>
<organism evidence="10 11">
    <name type="scientific">Stylonychia lemnae</name>
    <name type="common">Ciliate</name>
    <dbReference type="NCBI Taxonomy" id="5949"/>
    <lineage>
        <taxon>Eukaryota</taxon>
        <taxon>Sar</taxon>
        <taxon>Alveolata</taxon>
        <taxon>Ciliophora</taxon>
        <taxon>Intramacronucleata</taxon>
        <taxon>Spirotrichea</taxon>
        <taxon>Stichotrichia</taxon>
        <taxon>Sporadotrichida</taxon>
        <taxon>Oxytrichidae</taxon>
        <taxon>Stylonychinae</taxon>
        <taxon>Stylonychia</taxon>
    </lineage>
</organism>
<feature type="compositionally biased region" description="Polar residues" evidence="8">
    <location>
        <begin position="24"/>
        <end position="49"/>
    </location>
</feature>
<dbReference type="GO" id="GO:0005875">
    <property type="term" value="C:microtubule associated complex"/>
    <property type="evidence" value="ECO:0007669"/>
    <property type="project" value="TreeGrafter"/>
</dbReference>
<reference evidence="10 11" key="1">
    <citation type="submission" date="2014-06" db="EMBL/GenBank/DDBJ databases">
        <authorList>
            <person name="Swart Estienne"/>
        </authorList>
    </citation>
    <scope>NUCLEOTIDE SEQUENCE [LARGE SCALE GENOMIC DNA]</scope>
    <source>
        <strain evidence="10 11">130c</strain>
    </source>
</reference>
<dbReference type="SUPFAM" id="SSF52540">
    <property type="entry name" value="P-loop containing nucleoside triphosphate hydrolases"/>
    <property type="match status" value="1"/>
</dbReference>
<dbReference type="PROSITE" id="PS50067">
    <property type="entry name" value="KINESIN_MOTOR_2"/>
    <property type="match status" value="1"/>
</dbReference>
<feature type="coiled-coil region" evidence="7">
    <location>
        <begin position="931"/>
        <end position="990"/>
    </location>
</feature>
<evidence type="ECO:0000256" key="6">
    <source>
        <dbReference type="PROSITE-ProRule" id="PRU00283"/>
    </source>
</evidence>
<evidence type="ECO:0000256" key="5">
    <source>
        <dbReference type="ARBA" id="ARBA00023054"/>
    </source>
</evidence>